<dbReference type="InterPro" id="IPR000175">
    <property type="entry name" value="Na/ntran_symport"/>
</dbReference>
<dbReference type="STRING" id="1561998.A0A1I7UJY9"/>
<dbReference type="PANTHER" id="PTHR11616">
    <property type="entry name" value="SODIUM/CHLORIDE DEPENDENT TRANSPORTER"/>
    <property type="match status" value="1"/>
</dbReference>
<keyword evidence="7" id="KW-0479">Metal-binding</keyword>
<dbReference type="WBParaSite" id="Csp11.Scaffold630.g16721.t1">
    <property type="protein sequence ID" value="Csp11.Scaffold630.g16721.t1"/>
    <property type="gene ID" value="Csp11.Scaffold630.g16721"/>
</dbReference>
<dbReference type="PROSITE" id="PS50267">
    <property type="entry name" value="NA_NEUROTRAN_SYMP_3"/>
    <property type="match status" value="1"/>
</dbReference>
<keyword evidence="10" id="KW-1185">Reference proteome</keyword>
<sequence length="732" mass="82247">MEIAVPVAEPTILVAVPVAEPTILVAEPTILVAVPVAEPTILVAEPTILVAVPVAEPTILVAVPVVEPTILVAVPVVEPTILVAVPVAEPTILVAVSAILIRKRLINSKSGSNSDRGLREANVYQDDIEFNIVYGYDRKRKGNEGQTRQKVLRNTRMIEAEELEQEIGSRNIARPSTYRQLSLLLSCVTLLKNNLVFIECFFNHGGVFFFIPYFIVLFVLGVPMAIFELALAQFSSMPLHELFTKLAPMLGGIPYLIILLRTIYTVYIAFEPRFLLYFYKSLTTVITGDDSWIHCASYKGIRCHDPTVSCKINQWQLNGNCNQDMHIDKLADLEDYTVLSYFGFRELRLISLIPAQIYNEIHNLDFMDKILVALVLLLISALITYRGHRFFASVAGFFVFLPILGMIPLLVIVYYDVGSRKKQFFKEIMQYNDVSKLFGTTTWLNAARVSVKTVYIADGTLMALGTLLIKRELRDAVLLAASGAAYRLLLCFGILPVLFAGNGILYPFVRKAYENGELVQFHAIELFFSALPSYNIPEISVPVRFFAIACLYGTINLACVAYQVITFEVLINTLHHFFPRLLYLKQKALRVAVVMATVCLLMALYSSGLPYRKTAVGYQKELAIDDYVVGLVSTTVFIQLIAVAAVYGHKRMLINILTMLKNHPKTYVLVEKCRFFLYIMWTVFLPASCLLSMCSVISKKFYIYSWPQLMYTGIISIPLMYITRKVRRGGGN</sequence>
<evidence type="ECO:0000256" key="2">
    <source>
        <dbReference type="ARBA" id="ARBA00022448"/>
    </source>
</evidence>
<name>A0A1I7UJY9_9PELO</name>
<keyword evidence="6 9" id="KW-0472">Membrane</keyword>
<keyword evidence="3 9" id="KW-0812">Transmembrane</keyword>
<evidence type="ECO:0000256" key="8">
    <source>
        <dbReference type="PIRSR" id="PIRSR600175-2"/>
    </source>
</evidence>
<dbReference type="PRINTS" id="PR00176">
    <property type="entry name" value="NANEUSMPORT"/>
</dbReference>
<keyword evidence="4" id="KW-0769">Symport</keyword>
<evidence type="ECO:0000256" key="9">
    <source>
        <dbReference type="SAM" id="Phobius"/>
    </source>
</evidence>
<evidence type="ECO:0000256" key="7">
    <source>
        <dbReference type="PIRSR" id="PIRSR600175-1"/>
    </source>
</evidence>
<dbReference type="InterPro" id="IPR037272">
    <property type="entry name" value="SNS_sf"/>
</dbReference>
<feature type="transmembrane region" description="Helical" evidence="9">
    <location>
        <begin position="207"/>
        <end position="232"/>
    </location>
</feature>
<keyword evidence="2" id="KW-0813">Transport</keyword>
<feature type="transmembrane region" description="Helical" evidence="9">
    <location>
        <begin position="252"/>
        <end position="270"/>
    </location>
</feature>
<keyword evidence="8" id="KW-1015">Disulfide bond</keyword>
<feature type="transmembrane region" description="Helical" evidence="9">
    <location>
        <begin position="588"/>
        <end position="607"/>
    </location>
</feature>
<evidence type="ECO:0000256" key="3">
    <source>
        <dbReference type="ARBA" id="ARBA00022692"/>
    </source>
</evidence>
<dbReference type="GO" id="GO:0046872">
    <property type="term" value="F:metal ion binding"/>
    <property type="evidence" value="ECO:0007669"/>
    <property type="project" value="UniProtKB-KW"/>
</dbReference>
<feature type="disulfide bond" evidence="8">
    <location>
        <begin position="295"/>
        <end position="303"/>
    </location>
</feature>
<comment type="subcellular location">
    <subcellularLocation>
        <location evidence="1">Membrane</location>
        <topology evidence="1">Multi-pass membrane protein</topology>
    </subcellularLocation>
</comment>
<keyword evidence="7" id="KW-0915">Sodium</keyword>
<dbReference type="SUPFAM" id="SSF161070">
    <property type="entry name" value="SNF-like"/>
    <property type="match status" value="1"/>
</dbReference>
<feature type="binding site" evidence="7">
    <location>
        <position position="193"/>
    </location>
    <ligand>
        <name>Na(+)</name>
        <dbReference type="ChEBI" id="CHEBI:29101"/>
        <label>1</label>
    </ligand>
</feature>
<evidence type="ECO:0000256" key="4">
    <source>
        <dbReference type="ARBA" id="ARBA00022847"/>
    </source>
</evidence>
<evidence type="ECO:0000256" key="1">
    <source>
        <dbReference type="ARBA" id="ARBA00004141"/>
    </source>
</evidence>
<protein>
    <submittedName>
        <fullName evidence="11">Lipase_3 domain-containing protein</fullName>
    </submittedName>
</protein>
<keyword evidence="5 9" id="KW-1133">Transmembrane helix</keyword>
<evidence type="ECO:0000313" key="11">
    <source>
        <dbReference type="WBParaSite" id="Csp11.Scaffold630.g16721.t1"/>
    </source>
</evidence>
<dbReference type="Proteomes" id="UP000095282">
    <property type="component" value="Unplaced"/>
</dbReference>
<proteinExistence type="predicted"/>
<dbReference type="GO" id="GO:0005332">
    <property type="term" value="F:gamma-aminobutyric acid:sodium:chloride symporter activity"/>
    <property type="evidence" value="ECO:0007669"/>
    <property type="project" value="TreeGrafter"/>
</dbReference>
<dbReference type="eggNOG" id="KOG3659">
    <property type="taxonomic scope" value="Eukaryota"/>
</dbReference>
<feature type="transmembrane region" description="Helical" evidence="9">
    <location>
        <begin position="704"/>
        <end position="722"/>
    </location>
</feature>
<feature type="transmembrane region" description="Helical" evidence="9">
    <location>
        <begin position="675"/>
        <end position="698"/>
    </location>
</feature>
<evidence type="ECO:0000256" key="6">
    <source>
        <dbReference type="ARBA" id="ARBA00023136"/>
    </source>
</evidence>
<evidence type="ECO:0000256" key="5">
    <source>
        <dbReference type="ARBA" id="ARBA00022989"/>
    </source>
</evidence>
<reference evidence="11" key="1">
    <citation type="submission" date="2016-11" db="UniProtKB">
        <authorList>
            <consortium name="WormBaseParasite"/>
        </authorList>
    </citation>
    <scope>IDENTIFICATION</scope>
</reference>
<dbReference type="PANTHER" id="PTHR11616:SF166">
    <property type="entry name" value="SODIUM-AND CHLORIDE-DEPENDENT GLYCINE TRANSPORTER 2"/>
    <property type="match status" value="1"/>
</dbReference>
<feature type="transmembrane region" description="Helical" evidence="9">
    <location>
        <begin position="366"/>
        <end position="385"/>
    </location>
</feature>
<dbReference type="Pfam" id="PF00209">
    <property type="entry name" value="SNF"/>
    <property type="match status" value="1"/>
</dbReference>
<feature type="transmembrane region" description="Helical" evidence="9">
    <location>
        <begin position="545"/>
        <end position="567"/>
    </location>
</feature>
<dbReference type="AlphaFoldDB" id="A0A1I7UJY9"/>
<feature type="transmembrane region" description="Helical" evidence="9">
    <location>
        <begin position="627"/>
        <end position="647"/>
    </location>
</feature>
<feature type="transmembrane region" description="Helical" evidence="9">
    <location>
        <begin position="476"/>
        <end position="499"/>
    </location>
</feature>
<organism evidence="10 11">
    <name type="scientific">Caenorhabditis tropicalis</name>
    <dbReference type="NCBI Taxonomy" id="1561998"/>
    <lineage>
        <taxon>Eukaryota</taxon>
        <taxon>Metazoa</taxon>
        <taxon>Ecdysozoa</taxon>
        <taxon>Nematoda</taxon>
        <taxon>Chromadorea</taxon>
        <taxon>Rhabditida</taxon>
        <taxon>Rhabditina</taxon>
        <taxon>Rhabditomorpha</taxon>
        <taxon>Rhabditoidea</taxon>
        <taxon>Rhabditidae</taxon>
        <taxon>Peloderinae</taxon>
        <taxon>Caenorhabditis</taxon>
    </lineage>
</organism>
<feature type="transmembrane region" description="Helical" evidence="9">
    <location>
        <begin position="81"/>
        <end position="101"/>
    </location>
</feature>
<evidence type="ECO:0000313" key="10">
    <source>
        <dbReference type="Proteomes" id="UP000095282"/>
    </source>
</evidence>
<dbReference type="GO" id="GO:0005886">
    <property type="term" value="C:plasma membrane"/>
    <property type="evidence" value="ECO:0007669"/>
    <property type="project" value="TreeGrafter"/>
</dbReference>
<feature type="transmembrane region" description="Helical" evidence="9">
    <location>
        <begin position="391"/>
        <end position="415"/>
    </location>
</feature>
<accession>A0A1I7UJY9</accession>
<dbReference type="GO" id="GO:0043005">
    <property type="term" value="C:neuron projection"/>
    <property type="evidence" value="ECO:0007669"/>
    <property type="project" value="TreeGrafter"/>
</dbReference>